<dbReference type="GO" id="GO:0009279">
    <property type="term" value="C:cell outer membrane"/>
    <property type="evidence" value="ECO:0007669"/>
    <property type="project" value="UniProtKB-SubCell"/>
</dbReference>
<dbReference type="InterPro" id="IPR039426">
    <property type="entry name" value="TonB-dep_rcpt-like"/>
</dbReference>
<protein>
    <recommendedName>
        <fullName evidence="10">Outer membrane protein beta-barrel domain-containing protein</fullName>
    </recommendedName>
</protein>
<dbReference type="PANTHER" id="PTHR40980:SF4">
    <property type="entry name" value="TONB-DEPENDENT RECEPTOR-LIKE BETA-BARREL DOMAIN-CONTAINING PROTEIN"/>
    <property type="match status" value="1"/>
</dbReference>
<dbReference type="Pfam" id="PF14905">
    <property type="entry name" value="OMP_b-brl_3"/>
    <property type="match status" value="1"/>
</dbReference>
<evidence type="ECO:0000256" key="6">
    <source>
        <dbReference type="SAM" id="MobiDB-lite"/>
    </source>
</evidence>
<dbReference type="InterPro" id="IPR008969">
    <property type="entry name" value="CarboxyPept-like_regulatory"/>
</dbReference>
<name>A0A381QXY1_9ZZZZ</name>
<proteinExistence type="predicted"/>
<dbReference type="Gene3D" id="2.170.130.10">
    <property type="entry name" value="TonB-dependent receptor, plug domain"/>
    <property type="match status" value="1"/>
</dbReference>
<reference evidence="9" key="1">
    <citation type="submission" date="2018-05" db="EMBL/GenBank/DDBJ databases">
        <authorList>
            <person name="Lanie J.A."/>
            <person name="Ng W.-L."/>
            <person name="Kazmierczak K.M."/>
            <person name="Andrzejewski T.M."/>
            <person name="Davidsen T.M."/>
            <person name="Wayne K.J."/>
            <person name="Tettelin H."/>
            <person name="Glass J.I."/>
            <person name="Rusch D."/>
            <person name="Podicherti R."/>
            <person name="Tsui H.-C.T."/>
            <person name="Winkler M.E."/>
        </authorList>
    </citation>
    <scope>NUCLEOTIDE SEQUENCE</scope>
</reference>
<keyword evidence="4" id="KW-0472">Membrane</keyword>
<feature type="domain" description="Outer membrane protein beta-barrel" evidence="8">
    <location>
        <begin position="373"/>
        <end position="786"/>
    </location>
</feature>
<comment type="subcellular location">
    <subcellularLocation>
        <location evidence="1">Cell outer membrane</location>
        <topology evidence="1">Multi-pass membrane protein</topology>
    </subcellularLocation>
</comment>
<evidence type="ECO:0000256" key="4">
    <source>
        <dbReference type="ARBA" id="ARBA00023136"/>
    </source>
</evidence>
<dbReference type="PROSITE" id="PS52016">
    <property type="entry name" value="TONB_DEPENDENT_REC_3"/>
    <property type="match status" value="1"/>
</dbReference>
<dbReference type="Gene3D" id="2.40.170.20">
    <property type="entry name" value="TonB-dependent receptor, beta-barrel domain"/>
    <property type="match status" value="1"/>
</dbReference>
<evidence type="ECO:0008006" key="10">
    <source>
        <dbReference type="Google" id="ProtNLM"/>
    </source>
</evidence>
<dbReference type="Pfam" id="PF13715">
    <property type="entry name" value="CarbopepD_reg_2"/>
    <property type="match status" value="1"/>
</dbReference>
<dbReference type="PANTHER" id="PTHR40980">
    <property type="entry name" value="PLUG DOMAIN-CONTAINING PROTEIN"/>
    <property type="match status" value="1"/>
</dbReference>
<accession>A0A381QXY1</accession>
<evidence type="ECO:0000256" key="5">
    <source>
        <dbReference type="ARBA" id="ARBA00023237"/>
    </source>
</evidence>
<feature type="domain" description="TonB-dependent receptor plug" evidence="7">
    <location>
        <begin position="141"/>
        <end position="220"/>
    </location>
</feature>
<feature type="region of interest" description="Disordered" evidence="6">
    <location>
        <begin position="791"/>
        <end position="813"/>
    </location>
</feature>
<dbReference type="InterPro" id="IPR037066">
    <property type="entry name" value="Plug_dom_sf"/>
</dbReference>
<dbReference type="InterPro" id="IPR012910">
    <property type="entry name" value="Plug_dom"/>
</dbReference>
<evidence type="ECO:0000313" key="9">
    <source>
        <dbReference type="EMBL" id="SUZ84020.1"/>
    </source>
</evidence>
<dbReference type="SUPFAM" id="SSF49464">
    <property type="entry name" value="Carboxypeptidase regulatory domain-like"/>
    <property type="match status" value="1"/>
</dbReference>
<organism evidence="9">
    <name type="scientific">marine metagenome</name>
    <dbReference type="NCBI Taxonomy" id="408172"/>
    <lineage>
        <taxon>unclassified sequences</taxon>
        <taxon>metagenomes</taxon>
        <taxon>ecological metagenomes</taxon>
    </lineage>
</organism>
<dbReference type="SUPFAM" id="SSF56935">
    <property type="entry name" value="Porins"/>
    <property type="match status" value="1"/>
</dbReference>
<dbReference type="InterPro" id="IPR036942">
    <property type="entry name" value="Beta-barrel_TonB_sf"/>
</dbReference>
<evidence type="ECO:0000256" key="1">
    <source>
        <dbReference type="ARBA" id="ARBA00004571"/>
    </source>
</evidence>
<dbReference type="Pfam" id="PF07715">
    <property type="entry name" value="Plug"/>
    <property type="match status" value="1"/>
</dbReference>
<dbReference type="EMBL" id="UINC01001577">
    <property type="protein sequence ID" value="SUZ84020.1"/>
    <property type="molecule type" value="Genomic_DNA"/>
</dbReference>
<gene>
    <name evidence="9" type="ORF">METZ01_LOCUS36874</name>
</gene>
<sequence>MRKTFFIITAIISFNLNAQQNIIYLSGIILDNESNTPLEYATISVFQSNDNIIKYGGITDSNGKFNLEISRGTYDLKLEYISFKEKVLKNISIYKSKDLGTILMSIDENILNEVEVIAEKTEIQIKLDKTVYNIGKDLTLKGSSVSDVLDNLPSIEVDIEGNVSLRGNQSVRILINGKPSGLVGISSNEALKQFPSESVEKVEVITSPSARYNAEGTAGIINIVLRRSKLAGLNGSLSLNSGDPKRYGVSANINYRTKKINFFNNIGYNTRATEGSFLNETEYYTDQAINNFLNENGIRESERNSNYLNTGIEYFISDKTSVVGSYVSRKSDGGTNNTNNIDQNFNGTTKFSERLENETETDDTDEFSLNLTHEFNSEGHVFTMDYQKEKSSENESGFISNSQLKPIYTRYLSERVITDEFQDSELFKIDYVLPIGEDGQFEFGFRRSNQHQDIDYLVENEDSKGDFINDTNLSNNLLYNEKVNAFYTQYGNKKNKFSYLFGLRYEESKTTVKQLANNTNNIKKYNDLFPTLNLAYEIKENETITFGYNRRIRRARSYFINPFPSKSSATNIFQGNPNIDPTYSNGIDIGYLKRYEKLTLNGSVYYRKSTGEFTFISENTGDSVLVNDILVPVLRRTPINLASKKQIGVEFSANFSQSKKWRLRGSFNFYESETIGEYKGIVYDSKNLSWSGRLNNYLNLFSNIDWQTSFRYRAPQKTAVSERKASIYTNTAFSKDLLKDKITLTFKVNDIFETGKWRTESFNESYKSYSESNWRGGRSFELNLIYRFNQKKSQKKQEPSYEDYEGEGEGFGG</sequence>
<dbReference type="Gene3D" id="2.60.40.1120">
    <property type="entry name" value="Carboxypeptidase-like, regulatory domain"/>
    <property type="match status" value="1"/>
</dbReference>
<dbReference type="AlphaFoldDB" id="A0A381QXY1"/>
<feature type="compositionally biased region" description="Acidic residues" evidence="6">
    <location>
        <begin position="800"/>
        <end position="813"/>
    </location>
</feature>
<keyword evidence="2" id="KW-0813">Transport</keyword>
<keyword evidence="3" id="KW-0812">Transmembrane</keyword>
<evidence type="ECO:0000256" key="3">
    <source>
        <dbReference type="ARBA" id="ARBA00022692"/>
    </source>
</evidence>
<evidence type="ECO:0000259" key="7">
    <source>
        <dbReference type="Pfam" id="PF07715"/>
    </source>
</evidence>
<evidence type="ECO:0000256" key="2">
    <source>
        <dbReference type="ARBA" id="ARBA00022448"/>
    </source>
</evidence>
<keyword evidence="5" id="KW-0998">Cell outer membrane</keyword>
<dbReference type="InterPro" id="IPR041700">
    <property type="entry name" value="OMP_b-brl_3"/>
</dbReference>
<evidence type="ECO:0000259" key="8">
    <source>
        <dbReference type="Pfam" id="PF14905"/>
    </source>
</evidence>